<feature type="non-terminal residue" evidence="1">
    <location>
        <position position="351"/>
    </location>
</feature>
<sequence length="351" mass="39819">MKDDRNQIAVRISTMLQIQHFRTVFFKQKGLRAQSLLDLLQELLDNLSLPDTRPHLVMVLVRLSRDSGLFPERLVLRSVQIQSRFPLDGGRYGDVWKGSLDGRAVAVKMMRTCNTQDKDEFEALLKTFTKEAVLWAQLSSPYVLPLFGIYCMSEPAVRVCLVSPWMENGNLTQYLKKNPEANRSSLILDVALGLYYLHSFEPPVIHSDLKGVNILVTTEQRACVADFGLCILIQNSNIQCTMSTSAHYGGSVYWMAPELFEDGSEPNRKTCSSDVYAFGCVCFEIFHGKPPFSELNHSQAVLAIKENRPRPRPTHTSLNDDMWTLIQQCLVTDPEARPNLKQVIQKLECHP</sequence>
<evidence type="ECO:0000313" key="1">
    <source>
        <dbReference type="EMBL" id="KAH7905315.1"/>
    </source>
</evidence>
<name>A0ACB7ZWA6_9AGAM</name>
<accession>A0ACB7ZWA6</accession>
<dbReference type="EMBL" id="MU268218">
    <property type="protein sequence ID" value="KAH7905315.1"/>
    <property type="molecule type" value="Genomic_DNA"/>
</dbReference>
<dbReference type="Proteomes" id="UP000790377">
    <property type="component" value="Unassembled WGS sequence"/>
</dbReference>
<reference evidence="1" key="1">
    <citation type="journal article" date="2021" name="New Phytol.">
        <title>Evolutionary innovations through gain and loss of genes in the ectomycorrhizal Boletales.</title>
        <authorList>
            <person name="Wu G."/>
            <person name="Miyauchi S."/>
            <person name="Morin E."/>
            <person name="Kuo A."/>
            <person name="Drula E."/>
            <person name="Varga T."/>
            <person name="Kohler A."/>
            <person name="Feng B."/>
            <person name="Cao Y."/>
            <person name="Lipzen A."/>
            <person name="Daum C."/>
            <person name="Hundley H."/>
            <person name="Pangilinan J."/>
            <person name="Johnson J."/>
            <person name="Barry K."/>
            <person name="LaButti K."/>
            <person name="Ng V."/>
            <person name="Ahrendt S."/>
            <person name="Min B."/>
            <person name="Choi I.G."/>
            <person name="Park H."/>
            <person name="Plett J.M."/>
            <person name="Magnuson J."/>
            <person name="Spatafora J.W."/>
            <person name="Nagy L.G."/>
            <person name="Henrissat B."/>
            <person name="Grigoriev I.V."/>
            <person name="Yang Z.L."/>
            <person name="Xu J."/>
            <person name="Martin F.M."/>
        </authorList>
    </citation>
    <scope>NUCLEOTIDE SEQUENCE</scope>
    <source>
        <strain evidence="1">ATCC 28755</strain>
    </source>
</reference>
<keyword evidence="2" id="KW-1185">Reference proteome</keyword>
<comment type="caution">
    <text evidence="1">The sequence shown here is derived from an EMBL/GenBank/DDBJ whole genome shotgun (WGS) entry which is preliminary data.</text>
</comment>
<evidence type="ECO:0000313" key="2">
    <source>
        <dbReference type="Proteomes" id="UP000790377"/>
    </source>
</evidence>
<protein>
    <submittedName>
        <fullName evidence="1">Kinase-like domain-containing protein</fullName>
    </submittedName>
</protein>
<proteinExistence type="predicted"/>
<gene>
    <name evidence="1" type="ORF">BJ138DRAFT_791781</name>
</gene>
<organism evidence="1 2">
    <name type="scientific">Hygrophoropsis aurantiaca</name>
    <dbReference type="NCBI Taxonomy" id="72124"/>
    <lineage>
        <taxon>Eukaryota</taxon>
        <taxon>Fungi</taxon>
        <taxon>Dikarya</taxon>
        <taxon>Basidiomycota</taxon>
        <taxon>Agaricomycotina</taxon>
        <taxon>Agaricomycetes</taxon>
        <taxon>Agaricomycetidae</taxon>
        <taxon>Boletales</taxon>
        <taxon>Coniophorineae</taxon>
        <taxon>Hygrophoropsidaceae</taxon>
        <taxon>Hygrophoropsis</taxon>
    </lineage>
</organism>